<dbReference type="Ensembl" id="ENSGMOT00000042445.1">
    <property type="protein sequence ID" value="ENSGMOP00000041779.1"/>
    <property type="gene ID" value="ENSGMOG00000024811.1"/>
</dbReference>
<dbReference type="PANTHER" id="PTHR35667">
    <property type="entry name" value="LEUKEMIA NUP98 FUSION PARTNER 1"/>
    <property type="match status" value="1"/>
</dbReference>
<name>A0A8C5B4H2_GADMO</name>
<keyword evidence="3" id="KW-1185">Reference proteome</keyword>
<evidence type="ECO:0000313" key="2">
    <source>
        <dbReference type="Ensembl" id="ENSGMOP00000041779.1"/>
    </source>
</evidence>
<sequence length="81" mass="9243">MSLRLLPAFAMDNDDDDDGNFTNWMSSYWGHGSEGHAARENKRSFRKTSRSQTDRRASLPCVVTARSITLLLTVKFNYLTN</sequence>
<dbReference type="GeneTree" id="ENSGT01030000234818"/>
<dbReference type="OMA" id="SYWGHGT"/>
<evidence type="ECO:0000313" key="3">
    <source>
        <dbReference type="Proteomes" id="UP000694546"/>
    </source>
</evidence>
<dbReference type="InterPro" id="IPR029280">
    <property type="entry name" value="LNP1"/>
</dbReference>
<proteinExistence type="predicted"/>
<feature type="region of interest" description="Disordered" evidence="1">
    <location>
        <begin position="33"/>
        <end position="55"/>
    </location>
</feature>
<dbReference type="PANTHER" id="PTHR35667:SF1">
    <property type="entry name" value="LEUKEMIA NUP98 FUSION PARTNER 1"/>
    <property type="match status" value="1"/>
</dbReference>
<evidence type="ECO:0008006" key="4">
    <source>
        <dbReference type="Google" id="ProtNLM"/>
    </source>
</evidence>
<dbReference type="Pfam" id="PF15419">
    <property type="entry name" value="LNP1"/>
    <property type="match status" value="1"/>
</dbReference>
<evidence type="ECO:0000256" key="1">
    <source>
        <dbReference type="SAM" id="MobiDB-lite"/>
    </source>
</evidence>
<protein>
    <recommendedName>
        <fullName evidence="4">Leukemia NUP98 fusion partner 1</fullName>
    </recommendedName>
</protein>
<accession>A0A8C5B4H2</accession>
<reference evidence="2" key="2">
    <citation type="submission" date="2025-09" db="UniProtKB">
        <authorList>
            <consortium name="Ensembl"/>
        </authorList>
    </citation>
    <scope>IDENTIFICATION</scope>
</reference>
<feature type="compositionally biased region" description="Basic and acidic residues" evidence="1">
    <location>
        <begin position="33"/>
        <end position="43"/>
    </location>
</feature>
<dbReference type="Proteomes" id="UP000694546">
    <property type="component" value="Chromosome 12"/>
</dbReference>
<reference evidence="2" key="1">
    <citation type="submission" date="2025-08" db="UniProtKB">
        <authorList>
            <consortium name="Ensembl"/>
        </authorList>
    </citation>
    <scope>IDENTIFICATION</scope>
</reference>
<organism evidence="2 3">
    <name type="scientific">Gadus morhua</name>
    <name type="common">Atlantic cod</name>
    <dbReference type="NCBI Taxonomy" id="8049"/>
    <lineage>
        <taxon>Eukaryota</taxon>
        <taxon>Metazoa</taxon>
        <taxon>Chordata</taxon>
        <taxon>Craniata</taxon>
        <taxon>Vertebrata</taxon>
        <taxon>Euteleostomi</taxon>
        <taxon>Actinopterygii</taxon>
        <taxon>Neopterygii</taxon>
        <taxon>Teleostei</taxon>
        <taxon>Neoteleostei</taxon>
        <taxon>Acanthomorphata</taxon>
        <taxon>Zeiogadaria</taxon>
        <taxon>Gadariae</taxon>
        <taxon>Gadiformes</taxon>
        <taxon>Gadoidei</taxon>
        <taxon>Gadidae</taxon>
        <taxon>Gadus</taxon>
    </lineage>
</organism>
<dbReference type="AlphaFoldDB" id="A0A8C5B4H2"/>